<feature type="domain" description="Retroviral polymerase SH3-like" evidence="3">
    <location>
        <begin position="313"/>
        <end position="375"/>
    </location>
</feature>
<proteinExistence type="predicted"/>
<dbReference type="ExpressionAtlas" id="A5AYR1">
    <property type="expression patterns" value="baseline and differential"/>
</dbReference>
<dbReference type="EMBL" id="AM440496">
    <property type="protein sequence ID" value="CAN76199.1"/>
    <property type="molecule type" value="Genomic_DNA"/>
</dbReference>
<dbReference type="InterPro" id="IPR057670">
    <property type="entry name" value="SH3_retrovirus"/>
</dbReference>
<feature type="compositionally biased region" description="Polar residues" evidence="1">
    <location>
        <begin position="52"/>
        <end position="63"/>
    </location>
</feature>
<dbReference type="Pfam" id="PF25597">
    <property type="entry name" value="SH3_retrovirus"/>
    <property type="match status" value="1"/>
</dbReference>
<evidence type="ECO:0000313" key="4">
    <source>
        <dbReference type="EMBL" id="CAN76199.1"/>
    </source>
</evidence>
<sequence>MVLTLIGLRPDLESIRDQILASPLVPSLDDVFARLLRLSSTQTLLIDGPSDSSVLASQTNSRGGHSDNRGRGQHRCYQLHGRPPHTAHIVQSSDPLLSRLDSAASFTSQSITLIGSDYDAYLRYQAATSAFAASVAQTGNVSIYFSQSSSLSPWILDSGASDHISGNKHLFSSITTTSTLPTVTLVNGSQTMAKVCISTDAHLLIHSRLGHPSLSKFQKMVPRFSTLSSLAFILCSYSSTKWGAEHKNRHLVETARILLLHSHVPFHFWGDAILIAYYLINNMPSSILHDQIPHSLIFPTQSLYFLPLRVFGCTYFVHTLTPGQDKLSAKATKCIFLGYSRLQNGYHCYYPDTHRYFLFADVTFSEDSPFFSSSESFPISEYCHFPIYPLNTTQKVLFHSL</sequence>
<dbReference type="GO" id="GO:0006508">
    <property type="term" value="P:proteolysis"/>
    <property type="evidence" value="ECO:0007669"/>
    <property type="project" value="UniProtKB-KW"/>
</dbReference>
<evidence type="ECO:0000259" key="3">
    <source>
        <dbReference type="Pfam" id="PF25597"/>
    </source>
</evidence>
<dbReference type="AlphaFoldDB" id="A5AYR1"/>
<dbReference type="SUPFAM" id="SSF53098">
    <property type="entry name" value="Ribonuclease H-like"/>
    <property type="match status" value="1"/>
</dbReference>
<dbReference type="PANTHER" id="PTHR42648">
    <property type="entry name" value="TRANSPOSASE, PUTATIVE-RELATED"/>
    <property type="match status" value="1"/>
</dbReference>
<dbReference type="InterPro" id="IPR039537">
    <property type="entry name" value="Retrotran_Ty1/copia-like"/>
</dbReference>
<dbReference type="GO" id="GO:0008233">
    <property type="term" value="F:peptidase activity"/>
    <property type="evidence" value="ECO:0007669"/>
    <property type="project" value="UniProtKB-KW"/>
</dbReference>
<accession>A5AYR1</accession>
<feature type="domain" description="GAG-pre-integrase" evidence="2">
    <location>
        <begin position="190"/>
        <end position="228"/>
    </location>
</feature>
<dbReference type="Pfam" id="PF13976">
    <property type="entry name" value="gag_pre-integrs"/>
    <property type="match status" value="1"/>
</dbReference>
<evidence type="ECO:0000256" key="1">
    <source>
        <dbReference type="SAM" id="MobiDB-lite"/>
    </source>
</evidence>
<organism evidence="4">
    <name type="scientific">Vitis vinifera</name>
    <name type="common">Grape</name>
    <dbReference type="NCBI Taxonomy" id="29760"/>
    <lineage>
        <taxon>Eukaryota</taxon>
        <taxon>Viridiplantae</taxon>
        <taxon>Streptophyta</taxon>
        <taxon>Embryophyta</taxon>
        <taxon>Tracheophyta</taxon>
        <taxon>Spermatophyta</taxon>
        <taxon>Magnoliopsida</taxon>
        <taxon>eudicotyledons</taxon>
        <taxon>Gunneridae</taxon>
        <taxon>Pentapetalae</taxon>
        <taxon>rosids</taxon>
        <taxon>Vitales</taxon>
        <taxon>Vitaceae</taxon>
        <taxon>Viteae</taxon>
        <taxon>Vitis</taxon>
    </lineage>
</organism>
<dbReference type="InterPro" id="IPR012337">
    <property type="entry name" value="RNaseH-like_sf"/>
</dbReference>
<dbReference type="InterPro" id="IPR025724">
    <property type="entry name" value="GAG-pre-integrase_dom"/>
</dbReference>
<reference evidence="4" key="1">
    <citation type="journal article" date="2007" name="PLoS ONE">
        <title>The first genome sequence of an elite grapevine cultivar (Pinot noir Vitis vinifera L.): coping with a highly heterozygous genome.</title>
        <authorList>
            <person name="Velasco R."/>
            <person name="Zharkikh A."/>
            <person name="Troggio M."/>
            <person name="Cartwright D.A."/>
            <person name="Cestaro A."/>
            <person name="Pruss D."/>
            <person name="Pindo M."/>
            <person name="FitzGerald L.M."/>
            <person name="Vezzulli S."/>
            <person name="Reid J."/>
            <person name="Malacarne G."/>
            <person name="Iliev D."/>
            <person name="Coppola G."/>
            <person name="Wardell B."/>
            <person name="Micheletti D."/>
            <person name="Macalma T."/>
            <person name="Facci M."/>
            <person name="Mitchell J.T."/>
            <person name="Perazzolli M."/>
            <person name="Eldredge G."/>
            <person name="Gatto P."/>
            <person name="Oyzerski R."/>
            <person name="Moretto M."/>
            <person name="Gutin N."/>
            <person name="Stefanini M."/>
            <person name="Chen Y."/>
            <person name="Segala C."/>
            <person name="Davenport C."/>
            <person name="Dematte L."/>
            <person name="Mraz A."/>
            <person name="Battilana J."/>
            <person name="Stormo K."/>
            <person name="Costa F."/>
            <person name="Tao Q."/>
            <person name="Si-Ammour A."/>
            <person name="Harkins T."/>
            <person name="Lackey A."/>
            <person name="Perbost C."/>
            <person name="Taillon B."/>
            <person name="Stella A."/>
            <person name="Solovyev V."/>
            <person name="Fawcett J.A."/>
            <person name="Sterck L."/>
            <person name="Vandepoele K."/>
            <person name="Grando S.M."/>
            <person name="Toppo S."/>
            <person name="Moser C."/>
            <person name="Lanchbury J."/>
            <person name="Bogden R."/>
            <person name="Skolnick M."/>
            <person name="Sgaramella V."/>
            <person name="Bhatnagar S.K."/>
            <person name="Fontana P."/>
            <person name="Gutin A."/>
            <person name="Van de Peer Y."/>
            <person name="Salamini F."/>
            <person name="Viola R."/>
        </authorList>
    </citation>
    <scope>NUCLEOTIDE SEQUENCE</scope>
</reference>
<gene>
    <name evidence="4" type="ORF">VITISV_032532</name>
</gene>
<evidence type="ECO:0008006" key="5">
    <source>
        <dbReference type="Google" id="ProtNLM"/>
    </source>
</evidence>
<feature type="region of interest" description="Disordered" evidence="1">
    <location>
        <begin position="52"/>
        <end position="74"/>
    </location>
</feature>
<evidence type="ECO:0000259" key="2">
    <source>
        <dbReference type="Pfam" id="PF13976"/>
    </source>
</evidence>
<dbReference type="PANTHER" id="PTHR42648:SF28">
    <property type="entry name" value="TRANSPOSON-ENCODED PROTEIN WITH RIBONUCLEASE H-LIKE AND RETROVIRUS ZINC FINGER-LIKE DOMAINS"/>
    <property type="match status" value="1"/>
</dbReference>
<protein>
    <recommendedName>
        <fullName evidence="5">Retrovirus-related Pol polyprotein from transposon TNT 1-94</fullName>
    </recommendedName>
</protein>
<name>A5AYR1_VITVI</name>